<reference evidence="1 2" key="1">
    <citation type="submission" date="2016-06" db="EMBL/GenBank/DDBJ databases">
        <title>Evolution of pathogenesis and genome organization in the Tremellales.</title>
        <authorList>
            <person name="Cuomo C."/>
            <person name="Litvintseva A."/>
            <person name="Heitman J."/>
            <person name="Chen Y."/>
            <person name="Sun S."/>
            <person name="Springer D."/>
            <person name="Dromer F."/>
            <person name="Young S."/>
            <person name="Zeng Q."/>
            <person name="Chapman S."/>
            <person name="Gujja S."/>
            <person name="Saif S."/>
            <person name="Birren B."/>
        </authorList>
    </citation>
    <scope>NUCLEOTIDE SEQUENCE [LARGE SCALE GENOMIC DNA]</scope>
    <source>
        <strain evidence="1 2">CBS 6039</strain>
    </source>
</reference>
<accession>A0A1E3I6Z4</accession>
<dbReference type="AlphaFoldDB" id="A0A1E3I6Z4"/>
<dbReference type="EMBL" id="AWGJ01000001">
    <property type="protein sequence ID" value="ODN84337.1"/>
    <property type="molecule type" value="Genomic_DNA"/>
</dbReference>
<keyword evidence="2" id="KW-1185">Reference proteome</keyword>
<dbReference type="GeneID" id="30151618"/>
<evidence type="ECO:0000313" key="1">
    <source>
        <dbReference type="EMBL" id="ODN84337.1"/>
    </source>
</evidence>
<gene>
    <name evidence="1" type="ORF">L202_00309</name>
</gene>
<dbReference type="Proteomes" id="UP000094065">
    <property type="component" value="Unassembled WGS sequence"/>
</dbReference>
<evidence type="ECO:0000313" key="2">
    <source>
        <dbReference type="Proteomes" id="UP000094065"/>
    </source>
</evidence>
<comment type="caution">
    <text evidence="1">The sequence shown here is derived from an EMBL/GenBank/DDBJ whole genome shotgun (WGS) entry which is preliminary data.</text>
</comment>
<protein>
    <submittedName>
        <fullName evidence="1">Uncharacterized protein</fullName>
    </submittedName>
</protein>
<proteinExistence type="predicted"/>
<name>A0A1E3I6Z4_9TREE</name>
<sequence>MSSPVTSQGSMEASLCEKGVILEQPTEKTCMAPAPAQAVSDSSVQSASSFQSSMGGGIVGGEQLLNDNPPCSDYCCSYGCEVFGQGIDECCVSEYDCTLRHQVLTRVGTHGGVFDGNAASMSVVHDM</sequence>
<dbReference type="OrthoDB" id="10451295at2759"/>
<organism evidence="1 2">
    <name type="scientific">Cryptococcus amylolentus CBS 6039</name>
    <dbReference type="NCBI Taxonomy" id="1295533"/>
    <lineage>
        <taxon>Eukaryota</taxon>
        <taxon>Fungi</taxon>
        <taxon>Dikarya</taxon>
        <taxon>Basidiomycota</taxon>
        <taxon>Agaricomycotina</taxon>
        <taxon>Tremellomycetes</taxon>
        <taxon>Tremellales</taxon>
        <taxon>Cryptococcaceae</taxon>
        <taxon>Cryptococcus</taxon>
    </lineage>
</organism>
<dbReference type="RefSeq" id="XP_018998140.1">
    <property type="nucleotide sequence ID" value="XM_019133435.1"/>
</dbReference>